<evidence type="ECO:0000313" key="3">
    <source>
        <dbReference type="Proteomes" id="UP000324479"/>
    </source>
</evidence>
<evidence type="ECO:0000313" key="2">
    <source>
        <dbReference type="EMBL" id="KAA5539628.1"/>
    </source>
</evidence>
<gene>
    <name evidence="2" type="ORF">FYK55_23660</name>
</gene>
<evidence type="ECO:0008006" key="4">
    <source>
        <dbReference type="Google" id="ProtNLM"/>
    </source>
</evidence>
<organism evidence="2 3">
    <name type="scientific">Roseiconus nitratireducens</name>
    <dbReference type="NCBI Taxonomy" id="2605748"/>
    <lineage>
        <taxon>Bacteria</taxon>
        <taxon>Pseudomonadati</taxon>
        <taxon>Planctomycetota</taxon>
        <taxon>Planctomycetia</taxon>
        <taxon>Pirellulales</taxon>
        <taxon>Pirellulaceae</taxon>
        <taxon>Roseiconus</taxon>
    </lineage>
</organism>
<proteinExistence type="predicted"/>
<sequence>MTTPVVGKDLFLAIGGGYDRSGNQASLEKNTLLFQRLLSERGESCDIFFADGQDEAADLQVIDRQTVPLANRLMAEFFGSDDELGLFYRNHLIPNVRGSASPKNLQQWFDSHGKTMQPGDRLLIYVTAHGNPSSDRRRPHETSIALWDRESIKMTEFVAMLDQLPQDIDVIAVMVQCYTGGFARSIFTGGDPDKGLSPQRRIGFFATVHDRPAAGCTPEVDETNYVEYSTYFWAALSGTDRSGQPIERPDYDGDGKTSFAEAHAYTILSADTIDLPLRSSDEFLAVNSRFGRGESDLLTDEEPYEVVLEIADPIAKALLEGLSRQLDLDGPDRLSVARRETQRRGRRGSWRGRQGGNESGRLRRRIARDVEQRWPELANTLNPTAIDLLTHRSDEFIDAIVKHPDYGRYRQQVDQADKELTTEQRKVKYERLLQAADGVVLRENLRRLNDPTLAEQLESLLRAESQSL</sequence>
<feature type="region of interest" description="Disordered" evidence="1">
    <location>
        <begin position="333"/>
        <end position="361"/>
    </location>
</feature>
<accession>A0A5M6CWN2</accession>
<comment type="caution">
    <text evidence="2">The sequence shown here is derived from an EMBL/GenBank/DDBJ whole genome shotgun (WGS) entry which is preliminary data.</text>
</comment>
<evidence type="ECO:0000256" key="1">
    <source>
        <dbReference type="SAM" id="MobiDB-lite"/>
    </source>
</evidence>
<feature type="compositionally biased region" description="Basic and acidic residues" evidence="1">
    <location>
        <begin position="333"/>
        <end position="343"/>
    </location>
</feature>
<protein>
    <recommendedName>
        <fullName evidence="4">Caspase domain-containing protein</fullName>
    </recommendedName>
</protein>
<name>A0A5M6CWN2_9BACT</name>
<keyword evidence="3" id="KW-1185">Reference proteome</keyword>
<dbReference type="Proteomes" id="UP000324479">
    <property type="component" value="Unassembled WGS sequence"/>
</dbReference>
<dbReference type="AlphaFoldDB" id="A0A5M6CWN2"/>
<dbReference type="EMBL" id="VWOX01000018">
    <property type="protein sequence ID" value="KAA5539628.1"/>
    <property type="molecule type" value="Genomic_DNA"/>
</dbReference>
<reference evidence="2 3" key="1">
    <citation type="submission" date="2019-08" db="EMBL/GenBank/DDBJ databases">
        <authorList>
            <person name="Dhanesh K."/>
            <person name="Kumar G."/>
            <person name="Sasikala C."/>
            <person name="Venkata Ramana C."/>
        </authorList>
    </citation>
    <scope>NUCLEOTIDE SEQUENCE [LARGE SCALE GENOMIC DNA]</scope>
    <source>
        <strain evidence="2 3">JC645</strain>
    </source>
</reference>
<dbReference type="Gene3D" id="3.40.50.1460">
    <property type="match status" value="1"/>
</dbReference>